<proteinExistence type="predicted"/>
<reference evidence="2" key="1">
    <citation type="submission" date="2020-04" db="EMBL/GenBank/DDBJ databases">
        <authorList>
            <person name="Chiriac C."/>
            <person name="Salcher M."/>
            <person name="Ghai R."/>
            <person name="Kavagutti S V."/>
        </authorList>
    </citation>
    <scope>NUCLEOTIDE SEQUENCE</scope>
</reference>
<accession>A0A6J5M0P8</accession>
<name>A0A6J5M0P8_9CAUD</name>
<organism evidence="2">
    <name type="scientific">uncultured Caudovirales phage</name>
    <dbReference type="NCBI Taxonomy" id="2100421"/>
    <lineage>
        <taxon>Viruses</taxon>
        <taxon>Duplodnaviria</taxon>
        <taxon>Heunggongvirae</taxon>
        <taxon>Uroviricota</taxon>
        <taxon>Caudoviricetes</taxon>
        <taxon>Peduoviridae</taxon>
        <taxon>Maltschvirus</taxon>
        <taxon>Maltschvirus maltsch</taxon>
    </lineage>
</organism>
<dbReference type="EMBL" id="LR796345">
    <property type="protein sequence ID" value="CAB4138620.1"/>
    <property type="molecule type" value="Genomic_DNA"/>
</dbReference>
<evidence type="ECO:0000313" key="2">
    <source>
        <dbReference type="EMBL" id="CAB4138620.1"/>
    </source>
</evidence>
<keyword evidence="1" id="KW-1133">Transmembrane helix</keyword>
<protein>
    <submittedName>
        <fullName evidence="2">Uncharacterized protein</fullName>
    </submittedName>
</protein>
<sequence length="138" mass="15756">MTKYIILLLSTLTLNSIAFSQTVTDTNYIKLPIPVARQITLDLVDGDRAKEELISTQELLKLTEKSSNMKDNVIRGYTTKVELYERQISLYGEKEKTYVLNISEIESKNKRLKFQNKLIKKTGLTALLAISALFIILK</sequence>
<gene>
    <name evidence="2" type="ORF">UFOVP331_180</name>
</gene>
<feature type="transmembrane region" description="Helical" evidence="1">
    <location>
        <begin position="118"/>
        <end position="137"/>
    </location>
</feature>
<keyword evidence="1" id="KW-0472">Membrane</keyword>
<keyword evidence="1" id="KW-0812">Transmembrane</keyword>
<evidence type="ECO:0000256" key="1">
    <source>
        <dbReference type="SAM" id="Phobius"/>
    </source>
</evidence>